<dbReference type="InterPro" id="IPR011008">
    <property type="entry name" value="Dimeric_a/b-barrel"/>
</dbReference>
<feature type="region of interest" description="Disordered" evidence="7">
    <location>
        <begin position="316"/>
        <end position="335"/>
    </location>
</feature>
<name>A0A852RLB9_9ACTN</name>
<dbReference type="NCBIfam" id="TIGR01413">
    <property type="entry name" value="Dyp_perox_fam"/>
    <property type="match status" value="1"/>
</dbReference>
<dbReference type="RefSeq" id="WP_179725094.1">
    <property type="nucleotide sequence ID" value="NZ_BAABEF010000001.1"/>
</dbReference>
<keyword evidence="11" id="KW-1185">Reference proteome</keyword>
<evidence type="ECO:0000313" key="10">
    <source>
        <dbReference type="EMBL" id="NYD28864.1"/>
    </source>
</evidence>
<dbReference type="InterPro" id="IPR006314">
    <property type="entry name" value="Dyp_peroxidase"/>
</dbReference>
<keyword evidence="4" id="KW-0560">Oxidoreductase</keyword>
<keyword evidence="5" id="KW-0408">Iron</keyword>
<organism evidence="10 11">
    <name type="scientific">Nocardioides kongjuensis</name>
    <dbReference type="NCBI Taxonomy" id="349522"/>
    <lineage>
        <taxon>Bacteria</taxon>
        <taxon>Bacillati</taxon>
        <taxon>Actinomycetota</taxon>
        <taxon>Actinomycetes</taxon>
        <taxon>Propionibacteriales</taxon>
        <taxon>Nocardioidaceae</taxon>
        <taxon>Nocardioides</taxon>
    </lineage>
</organism>
<evidence type="ECO:0000259" key="8">
    <source>
        <dbReference type="Pfam" id="PF04261"/>
    </source>
</evidence>
<dbReference type="Pfam" id="PF20628">
    <property type="entry name" value="Dyp_perox_C"/>
    <property type="match status" value="1"/>
</dbReference>
<protein>
    <submittedName>
        <fullName evidence="10">Putative iron-dependent peroxidase</fullName>
    </submittedName>
</protein>
<evidence type="ECO:0000256" key="3">
    <source>
        <dbReference type="ARBA" id="ARBA00022723"/>
    </source>
</evidence>
<dbReference type="Proteomes" id="UP000582231">
    <property type="component" value="Unassembled WGS sequence"/>
</dbReference>
<evidence type="ECO:0000313" key="11">
    <source>
        <dbReference type="Proteomes" id="UP000582231"/>
    </source>
</evidence>
<keyword evidence="3" id="KW-0479">Metal-binding</keyword>
<dbReference type="GO" id="GO:0046872">
    <property type="term" value="F:metal ion binding"/>
    <property type="evidence" value="ECO:0007669"/>
    <property type="project" value="UniProtKB-KW"/>
</dbReference>
<evidence type="ECO:0000256" key="4">
    <source>
        <dbReference type="ARBA" id="ARBA00023002"/>
    </source>
</evidence>
<feature type="domain" description="Dyp-type peroxidase N-terminal" evidence="8">
    <location>
        <begin position="8"/>
        <end position="136"/>
    </location>
</feature>
<dbReference type="InterPro" id="IPR048327">
    <property type="entry name" value="Dyp_perox_N"/>
</dbReference>
<proteinExistence type="inferred from homology"/>
<sequence>MTYGVQQIDAPLTAHAVFLVLSLEPGEAAAATVRAALADLSGVVETVGFRDPAAMLSCTVGIGSGVWTAVTGTPPPAQLHAFRPVVGATYTAAATPGDLLVHLRSDRADLCFETQRLLMDRLRGAVRVEDETTGFRYFDQRDLLGFVDGTANPVGDDVPGATRVGEEDGLHAGGSYVVTQKYLHALDRWSSLPAEVQEQVIGRTKLDNVELDDAAAGQRSHKTLTTIVDDDGTERDILRDNMPFGSPGAGEFGTYFIGYCRDLWVIERMLERMYVGDPPGLHDRILDFSVAVTGTTYFAPSAAFLDALGTPTATAPPADGSLGIGGNRPSNHPPS</sequence>
<dbReference type="PROSITE" id="PS51404">
    <property type="entry name" value="DYP_PEROXIDASE"/>
    <property type="match status" value="1"/>
</dbReference>
<dbReference type="PANTHER" id="PTHR30521:SF0">
    <property type="entry name" value="DYP-TYPE PEROXIDASE FAMILY PROTEIN"/>
    <property type="match status" value="1"/>
</dbReference>
<feature type="domain" description="Dyp-type peroxidase C-terminal" evidence="9">
    <location>
        <begin position="139"/>
        <end position="303"/>
    </location>
</feature>
<dbReference type="EMBL" id="JACCBF010000001">
    <property type="protein sequence ID" value="NYD28864.1"/>
    <property type="molecule type" value="Genomic_DNA"/>
</dbReference>
<dbReference type="Pfam" id="PF04261">
    <property type="entry name" value="Dyp_perox_N"/>
    <property type="match status" value="1"/>
</dbReference>
<comment type="similarity">
    <text evidence="6">Belongs to the DyP-type peroxidase family.</text>
</comment>
<dbReference type="AlphaFoldDB" id="A0A852RLB9"/>
<dbReference type="GO" id="GO:0004601">
    <property type="term" value="F:peroxidase activity"/>
    <property type="evidence" value="ECO:0007669"/>
    <property type="project" value="UniProtKB-KW"/>
</dbReference>
<dbReference type="PANTHER" id="PTHR30521">
    <property type="entry name" value="DEFERROCHELATASE/PEROXIDASE"/>
    <property type="match status" value="1"/>
</dbReference>
<evidence type="ECO:0000256" key="5">
    <source>
        <dbReference type="ARBA" id="ARBA00023004"/>
    </source>
</evidence>
<comment type="caution">
    <text evidence="10">The sequence shown here is derived from an EMBL/GenBank/DDBJ whole genome shotgun (WGS) entry which is preliminary data.</text>
</comment>
<comment type="cofactor">
    <cofactor evidence="1">
        <name>heme b</name>
        <dbReference type="ChEBI" id="CHEBI:60344"/>
    </cofactor>
</comment>
<dbReference type="InterPro" id="IPR048328">
    <property type="entry name" value="Dyp_perox_C"/>
</dbReference>
<evidence type="ECO:0000256" key="7">
    <source>
        <dbReference type="SAM" id="MobiDB-lite"/>
    </source>
</evidence>
<dbReference type="GO" id="GO:0020037">
    <property type="term" value="F:heme binding"/>
    <property type="evidence" value="ECO:0007669"/>
    <property type="project" value="InterPro"/>
</dbReference>
<evidence type="ECO:0000256" key="1">
    <source>
        <dbReference type="ARBA" id="ARBA00001970"/>
    </source>
</evidence>
<dbReference type="SUPFAM" id="SSF54909">
    <property type="entry name" value="Dimeric alpha+beta barrel"/>
    <property type="match status" value="1"/>
</dbReference>
<reference evidence="10 11" key="1">
    <citation type="submission" date="2020-07" db="EMBL/GenBank/DDBJ databases">
        <title>Sequencing the genomes of 1000 actinobacteria strains.</title>
        <authorList>
            <person name="Klenk H.-P."/>
        </authorList>
    </citation>
    <scope>NUCLEOTIDE SEQUENCE [LARGE SCALE GENOMIC DNA]</scope>
    <source>
        <strain evidence="10 11">DSM 19082</strain>
    </source>
</reference>
<keyword evidence="2 10" id="KW-0575">Peroxidase</keyword>
<evidence type="ECO:0000259" key="9">
    <source>
        <dbReference type="Pfam" id="PF20628"/>
    </source>
</evidence>
<evidence type="ECO:0000256" key="2">
    <source>
        <dbReference type="ARBA" id="ARBA00022559"/>
    </source>
</evidence>
<evidence type="ECO:0000256" key="6">
    <source>
        <dbReference type="ARBA" id="ARBA00025737"/>
    </source>
</evidence>
<dbReference type="GO" id="GO:0005829">
    <property type="term" value="C:cytosol"/>
    <property type="evidence" value="ECO:0007669"/>
    <property type="project" value="TreeGrafter"/>
</dbReference>
<accession>A0A852RLB9</accession>
<gene>
    <name evidence="10" type="ORF">BJ958_000410</name>
</gene>